<dbReference type="EMBL" id="CP001804">
    <property type="protein sequence ID" value="ACY17061.1"/>
    <property type="molecule type" value="Genomic_DNA"/>
</dbReference>
<feature type="transmembrane region" description="Helical" evidence="7">
    <location>
        <begin position="107"/>
        <end position="131"/>
    </location>
</feature>
<proteinExistence type="predicted"/>
<dbReference type="InterPro" id="IPR022791">
    <property type="entry name" value="L-PG_synthase/AglD"/>
</dbReference>
<dbReference type="Proteomes" id="UP000001880">
    <property type="component" value="Chromosome"/>
</dbReference>
<dbReference type="Pfam" id="PF03706">
    <property type="entry name" value="LPG_synthase_TM"/>
    <property type="match status" value="1"/>
</dbReference>
<feature type="transmembrane region" description="Helical" evidence="7">
    <location>
        <begin position="138"/>
        <end position="157"/>
    </location>
</feature>
<sequence>MLVPWLVAALALAYATRDLSLAALAAALAPVALAPFVALVLALSLGALACDASALWLALGRRQRLRALLLTRGASALLSVLNYGAGQGGLVYFLFRHHGVPLAAGTGAVLLSAAALMAVLALAVGSAMLLGALPAHPALLLAAWAAMAVVPGYLALAATRPAPLVRVRWLAPLFALPARALAAVLAIRALHLALLIGGHWALMALFGIEVPLTAALLRLPIVFLIGALPIAPAGIGTTQASAIALFSAFAIGDASARDAAVLAYSACTQIAGMAVLVAIGLPCWRLLARAAPTPTPTPTPTADPISAASSEASADPSGPPASPPPKACHE</sequence>
<feature type="transmembrane region" description="Helical" evidence="7">
    <location>
        <begin position="69"/>
        <end position="95"/>
    </location>
</feature>
<keyword evidence="2" id="KW-1003">Cell membrane</keyword>
<feature type="transmembrane region" description="Helical" evidence="7">
    <location>
        <begin position="223"/>
        <end position="249"/>
    </location>
</feature>
<evidence type="ECO:0000313" key="9">
    <source>
        <dbReference type="Proteomes" id="UP000001880"/>
    </source>
</evidence>
<feature type="transmembrane region" description="Helical" evidence="7">
    <location>
        <begin position="169"/>
        <end position="187"/>
    </location>
</feature>
<feature type="transmembrane region" description="Helical" evidence="7">
    <location>
        <begin position="261"/>
        <end position="287"/>
    </location>
</feature>
<protein>
    <submittedName>
        <fullName evidence="8">Uncharacterized protein</fullName>
    </submittedName>
</protein>
<keyword evidence="9" id="KW-1185">Reference proteome</keyword>
<evidence type="ECO:0000256" key="7">
    <source>
        <dbReference type="SAM" id="Phobius"/>
    </source>
</evidence>
<keyword evidence="4 7" id="KW-1133">Transmembrane helix</keyword>
<evidence type="ECO:0000256" key="3">
    <source>
        <dbReference type="ARBA" id="ARBA00022692"/>
    </source>
</evidence>
<feature type="region of interest" description="Disordered" evidence="6">
    <location>
        <begin position="292"/>
        <end position="330"/>
    </location>
</feature>
<evidence type="ECO:0000256" key="1">
    <source>
        <dbReference type="ARBA" id="ARBA00004651"/>
    </source>
</evidence>
<evidence type="ECO:0000256" key="2">
    <source>
        <dbReference type="ARBA" id="ARBA00022475"/>
    </source>
</evidence>
<evidence type="ECO:0000256" key="4">
    <source>
        <dbReference type="ARBA" id="ARBA00022989"/>
    </source>
</evidence>
<dbReference type="RefSeq" id="WP_012829659.1">
    <property type="nucleotide sequence ID" value="NC_013440.1"/>
</dbReference>
<feature type="compositionally biased region" description="Pro residues" evidence="6">
    <location>
        <begin position="317"/>
        <end position="330"/>
    </location>
</feature>
<evidence type="ECO:0000256" key="5">
    <source>
        <dbReference type="ARBA" id="ARBA00023136"/>
    </source>
</evidence>
<dbReference type="AlphaFoldDB" id="D0LQ24"/>
<comment type="subcellular location">
    <subcellularLocation>
        <location evidence="1">Cell membrane</location>
        <topology evidence="1">Multi-pass membrane protein</topology>
    </subcellularLocation>
</comment>
<accession>D0LQ24</accession>
<dbReference type="HOGENOM" id="CLU_841369_0_0_7"/>
<keyword evidence="3 7" id="KW-0812">Transmembrane</keyword>
<reference evidence="8 9" key="1">
    <citation type="journal article" date="2010" name="Stand. Genomic Sci.">
        <title>Complete genome sequence of Haliangium ochraceum type strain (SMP-2).</title>
        <authorList>
            <consortium name="US DOE Joint Genome Institute (JGI-PGF)"/>
            <person name="Ivanova N."/>
            <person name="Daum C."/>
            <person name="Lang E."/>
            <person name="Abt B."/>
            <person name="Kopitz M."/>
            <person name="Saunders E."/>
            <person name="Lapidus A."/>
            <person name="Lucas S."/>
            <person name="Glavina Del Rio T."/>
            <person name="Nolan M."/>
            <person name="Tice H."/>
            <person name="Copeland A."/>
            <person name="Cheng J.F."/>
            <person name="Chen F."/>
            <person name="Bruce D."/>
            <person name="Goodwin L."/>
            <person name="Pitluck S."/>
            <person name="Mavromatis K."/>
            <person name="Pati A."/>
            <person name="Mikhailova N."/>
            <person name="Chen A."/>
            <person name="Palaniappan K."/>
            <person name="Land M."/>
            <person name="Hauser L."/>
            <person name="Chang Y.J."/>
            <person name="Jeffries C.D."/>
            <person name="Detter J.C."/>
            <person name="Brettin T."/>
            <person name="Rohde M."/>
            <person name="Goker M."/>
            <person name="Bristow J."/>
            <person name="Markowitz V."/>
            <person name="Eisen J.A."/>
            <person name="Hugenholtz P."/>
            <person name="Kyrpides N.C."/>
            <person name="Klenk H.P."/>
        </authorList>
    </citation>
    <scope>NUCLEOTIDE SEQUENCE [LARGE SCALE GENOMIC DNA]</scope>
    <source>
        <strain evidence="9">DSM 14365 / CIP 107738 / JCM 11303 / AJ 13395 / SMP-2</strain>
    </source>
</reference>
<feature type="compositionally biased region" description="Low complexity" evidence="6">
    <location>
        <begin position="302"/>
        <end position="316"/>
    </location>
</feature>
<evidence type="ECO:0000256" key="6">
    <source>
        <dbReference type="SAM" id="MobiDB-lite"/>
    </source>
</evidence>
<keyword evidence="5 7" id="KW-0472">Membrane</keyword>
<gene>
    <name evidence="8" type="ordered locus">Hoch_4570</name>
</gene>
<dbReference type="GO" id="GO:0005886">
    <property type="term" value="C:plasma membrane"/>
    <property type="evidence" value="ECO:0007669"/>
    <property type="project" value="UniProtKB-SubCell"/>
</dbReference>
<dbReference type="KEGG" id="hoh:Hoch_4570"/>
<evidence type="ECO:0000313" key="8">
    <source>
        <dbReference type="EMBL" id="ACY17061.1"/>
    </source>
</evidence>
<feature type="transmembrane region" description="Helical" evidence="7">
    <location>
        <begin position="194"/>
        <end position="217"/>
    </location>
</feature>
<name>D0LQ24_HALO1</name>
<organism evidence="8 9">
    <name type="scientific">Haliangium ochraceum (strain DSM 14365 / JCM 11303 / SMP-2)</name>
    <dbReference type="NCBI Taxonomy" id="502025"/>
    <lineage>
        <taxon>Bacteria</taxon>
        <taxon>Pseudomonadati</taxon>
        <taxon>Myxococcota</taxon>
        <taxon>Polyangia</taxon>
        <taxon>Haliangiales</taxon>
        <taxon>Kofleriaceae</taxon>
        <taxon>Haliangium</taxon>
    </lineage>
</organism>
<dbReference type="eggNOG" id="ENOG5031D78">
    <property type="taxonomic scope" value="Bacteria"/>
</dbReference>